<accession>A0A6C0ATS9</accession>
<dbReference type="EMBL" id="MN738750">
    <property type="protein sequence ID" value="QHS83192.1"/>
    <property type="molecule type" value="Genomic_DNA"/>
</dbReference>
<evidence type="ECO:0008006" key="2">
    <source>
        <dbReference type="Google" id="ProtNLM"/>
    </source>
</evidence>
<organism evidence="1">
    <name type="scientific">viral metagenome</name>
    <dbReference type="NCBI Taxonomy" id="1070528"/>
    <lineage>
        <taxon>unclassified sequences</taxon>
        <taxon>metagenomes</taxon>
        <taxon>organismal metagenomes</taxon>
    </lineage>
</organism>
<evidence type="ECO:0000313" key="1">
    <source>
        <dbReference type="EMBL" id="QHS83192.1"/>
    </source>
</evidence>
<name>A0A6C0ATS9_9ZZZZ</name>
<proteinExistence type="predicted"/>
<reference evidence="1" key="1">
    <citation type="journal article" date="2020" name="Nature">
        <title>Giant virus diversity and host interactions through global metagenomics.</title>
        <authorList>
            <person name="Schulz F."/>
            <person name="Roux S."/>
            <person name="Paez-Espino D."/>
            <person name="Jungbluth S."/>
            <person name="Walsh D.A."/>
            <person name="Denef V.J."/>
            <person name="McMahon K.D."/>
            <person name="Konstantinidis K.T."/>
            <person name="Eloe-Fadrosh E.A."/>
            <person name="Kyrpides N.C."/>
            <person name="Woyke T."/>
        </authorList>
    </citation>
    <scope>NUCLEOTIDE SEQUENCE</scope>
    <source>
        <strain evidence="1">GVMAG-S-ERX555943-30</strain>
    </source>
</reference>
<dbReference type="AlphaFoldDB" id="A0A6C0ATS9"/>
<protein>
    <recommendedName>
        <fullName evidence="2">Glycosyltransferase</fullName>
    </recommendedName>
</protein>
<sequence>MKDFIQHIFYINLDKREDRKEEFTREMEKMDWKAERFPGFYYEPPKGIVGCTKSHLEVLKLAKQRGYSNVLICEDDLEWLESKEVIKNELDKLFRNDVDFDVCFLAYNNQKTDEEFSPKYDFLLKTLYCTTASCYLVNYHYYDKLIELYEMALPILDRTMQHWIYANDQIWKTLQEKDTWFCFSKRLAKQRDGFSDNANKVVSYDC</sequence>